<feature type="region of interest" description="Disordered" evidence="3">
    <location>
        <begin position="191"/>
        <end position="230"/>
    </location>
</feature>
<organism evidence="5 6">
    <name type="scientific">Rotaria socialis</name>
    <dbReference type="NCBI Taxonomy" id="392032"/>
    <lineage>
        <taxon>Eukaryota</taxon>
        <taxon>Metazoa</taxon>
        <taxon>Spiralia</taxon>
        <taxon>Gnathifera</taxon>
        <taxon>Rotifera</taxon>
        <taxon>Eurotatoria</taxon>
        <taxon>Bdelloidea</taxon>
        <taxon>Philodinida</taxon>
        <taxon>Philodinidae</taxon>
        <taxon>Rotaria</taxon>
    </lineage>
</organism>
<dbReference type="PRINTS" id="PR00310">
    <property type="entry name" value="ANTIPRLFBTG1"/>
</dbReference>
<evidence type="ECO:0000313" key="6">
    <source>
        <dbReference type="Proteomes" id="UP000663872"/>
    </source>
</evidence>
<dbReference type="InterPro" id="IPR036054">
    <property type="entry name" value="BTG-like_sf"/>
</dbReference>
<dbReference type="InterPro" id="IPR002087">
    <property type="entry name" value="Anti_prolifrtn"/>
</dbReference>
<accession>A0A818C411</accession>
<name>A0A818C411_9BILA</name>
<feature type="compositionally biased region" description="Low complexity" evidence="3">
    <location>
        <begin position="191"/>
        <end position="213"/>
    </location>
</feature>
<dbReference type="Pfam" id="PF07742">
    <property type="entry name" value="BTG"/>
    <property type="match status" value="1"/>
</dbReference>
<comment type="similarity">
    <text evidence="1">Belongs to the BTG family.</text>
</comment>
<dbReference type="PANTHER" id="PTHR17537">
    <property type="entry name" value="TRANSDUCER OF ERBB2 TOB"/>
    <property type="match status" value="1"/>
</dbReference>
<reference evidence="5" key="1">
    <citation type="submission" date="2021-02" db="EMBL/GenBank/DDBJ databases">
        <authorList>
            <person name="Nowell W R."/>
        </authorList>
    </citation>
    <scope>NUCLEOTIDE SEQUENCE</scope>
</reference>
<dbReference type="PROSITE" id="PS01203">
    <property type="entry name" value="BTG_2"/>
    <property type="match status" value="1"/>
</dbReference>
<evidence type="ECO:0000256" key="3">
    <source>
        <dbReference type="SAM" id="MobiDB-lite"/>
    </source>
</evidence>
<dbReference type="GO" id="GO:0003714">
    <property type="term" value="F:transcription corepressor activity"/>
    <property type="evidence" value="ECO:0007669"/>
    <property type="project" value="TreeGrafter"/>
</dbReference>
<sequence>MQFEVSVALNFLIAYLYNKLPRRRVNMLGEQMLEHLRIKFQGHWYPERPTKGSAYRSIRISKEKVDKVLINAANDVGLDLQEILDTLPNDLTIWIDPGEVSYRIGEKGPVKILYEDERRLLRKNTNKDSLNSESSSDSEEREGPSSNQDSDVPIRPFNPDAQIFRPIPDNFDTISVLSNSINSLISLSPTSSNNTNLNSSSGSSSSILGTSTNAPSWTSTEPAVVPTLSSPTVATSPSTAFLNKTISTPVFSPQTFAQTKFGSLKSKHVGKRNQSKMLPSEFSAYIKQKEQIQQSRVLPMPFIDNNNSFIPATSSAIIRPPNYRNHFNPHITHSQLNPASMFNNDLPLRPNTLPLTVGQSSIFTEQQMTSSTS</sequence>
<gene>
    <name evidence="5" type="ORF">GRG538_LOCUS12390</name>
</gene>
<dbReference type="SMART" id="SM00099">
    <property type="entry name" value="btg1"/>
    <property type="match status" value="1"/>
</dbReference>
<evidence type="ECO:0000259" key="4">
    <source>
        <dbReference type="PROSITE" id="PS01203"/>
    </source>
</evidence>
<evidence type="ECO:0000256" key="2">
    <source>
        <dbReference type="ARBA" id="ARBA00022553"/>
    </source>
</evidence>
<feature type="region of interest" description="Disordered" evidence="3">
    <location>
        <begin position="124"/>
        <end position="159"/>
    </location>
</feature>
<dbReference type="EMBL" id="CAJNYT010001742">
    <property type="protein sequence ID" value="CAF3427925.1"/>
    <property type="molecule type" value="Genomic_DNA"/>
</dbReference>
<evidence type="ECO:0000313" key="5">
    <source>
        <dbReference type="EMBL" id="CAF3427925.1"/>
    </source>
</evidence>
<dbReference type="GO" id="GO:0005737">
    <property type="term" value="C:cytoplasm"/>
    <property type="evidence" value="ECO:0007669"/>
    <property type="project" value="TreeGrafter"/>
</dbReference>
<dbReference type="GO" id="GO:0005634">
    <property type="term" value="C:nucleus"/>
    <property type="evidence" value="ECO:0007669"/>
    <property type="project" value="TreeGrafter"/>
</dbReference>
<evidence type="ECO:0000256" key="1">
    <source>
        <dbReference type="ARBA" id="ARBA00007989"/>
    </source>
</evidence>
<dbReference type="SUPFAM" id="SSF160696">
    <property type="entry name" value="BTG domain-like"/>
    <property type="match status" value="1"/>
</dbReference>
<comment type="caution">
    <text evidence="5">The sequence shown here is derived from an EMBL/GenBank/DDBJ whole genome shotgun (WGS) entry which is preliminary data.</text>
</comment>
<dbReference type="AlphaFoldDB" id="A0A818C411"/>
<feature type="domain" description="Anti-proliferative protein" evidence="4">
    <location>
        <begin position="87"/>
        <end position="106"/>
    </location>
</feature>
<keyword evidence="2" id="KW-0597">Phosphoprotein</keyword>
<dbReference type="PANTHER" id="PTHR17537:SF5">
    <property type="entry name" value="TRANSDUCER OF ERBB2, ISOFORM A"/>
    <property type="match status" value="1"/>
</dbReference>
<dbReference type="Gene3D" id="3.90.640.90">
    <property type="entry name" value="Anti-proliferative protein, N-terminal domain"/>
    <property type="match status" value="1"/>
</dbReference>
<protein>
    <recommendedName>
        <fullName evidence="4">Anti-proliferative protein domain-containing protein</fullName>
    </recommendedName>
</protein>
<proteinExistence type="inferred from homology"/>
<dbReference type="Proteomes" id="UP000663872">
    <property type="component" value="Unassembled WGS sequence"/>
</dbReference>
<dbReference type="InterPro" id="IPR015676">
    <property type="entry name" value="Tob1/2"/>
</dbReference>